<keyword evidence="2" id="KW-0472">Membrane</keyword>
<proteinExistence type="predicted"/>
<feature type="transmembrane region" description="Helical" evidence="2">
    <location>
        <begin position="35"/>
        <end position="66"/>
    </location>
</feature>
<dbReference type="AlphaFoldDB" id="A0A813IVK0"/>
<dbReference type="EMBL" id="CAJNNW010015069">
    <property type="protein sequence ID" value="CAE8657311.1"/>
    <property type="molecule type" value="Genomic_DNA"/>
</dbReference>
<evidence type="ECO:0000313" key="3">
    <source>
        <dbReference type="EMBL" id="CAE8657311.1"/>
    </source>
</evidence>
<protein>
    <submittedName>
        <fullName evidence="3">Uncharacterized protein</fullName>
    </submittedName>
</protein>
<feature type="non-terminal residue" evidence="3">
    <location>
        <position position="1"/>
    </location>
</feature>
<feature type="compositionally biased region" description="Polar residues" evidence="1">
    <location>
        <begin position="15"/>
        <end position="24"/>
    </location>
</feature>
<keyword evidence="2" id="KW-0812">Transmembrane</keyword>
<evidence type="ECO:0000256" key="2">
    <source>
        <dbReference type="SAM" id="Phobius"/>
    </source>
</evidence>
<name>A0A813IVK0_POLGL</name>
<feature type="compositionally biased region" description="Acidic residues" evidence="1">
    <location>
        <begin position="1"/>
        <end position="11"/>
    </location>
</feature>
<comment type="caution">
    <text evidence="3">The sequence shown here is derived from an EMBL/GenBank/DDBJ whole genome shotgun (WGS) entry which is preliminary data.</text>
</comment>
<reference evidence="3" key="1">
    <citation type="submission" date="2021-02" db="EMBL/GenBank/DDBJ databases">
        <authorList>
            <person name="Dougan E. K."/>
            <person name="Rhodes N."/>
            <person name="Thang M."/>
            <person name="Chan C."/>
        </authorList>
    </citation>
    <scope>NUCLEOTIDE SEQUENCE</scope>
</reference>
<feature type="region of interest" description="Disordered" evidence="1">
    <location>
        <begin position="1"/>
        <end position="24"/>
    </location>
</feature>
<accession>A0A813IVK0</accession>
<dbReference type="Proteomes" id="UP000626109">
    <property type="component" value="Unassembled WGS sequence"/>
</dbReference>
<keyword evidence="2" id="KW-1133">Transmembrane helix</keyword>
<organism evidence="3 4">
    <name type="scientific">Polarella glacialis</name>
    <name type="common">Dinoflagellate</name>
    <dbReference type="NCBI Taxonomy" id="89957"/>
    <lineage>
        <taxon>Eukaryota</taxon>
        <taxon>Sar</taxon>
        <taxon>Alveolata</taxon>
        <taxon>Dinophyceae</taxon>
        <taxon>Suessiales</taxon>
        <taxon>Suessiaceae</taxon>
        <taxon>Polarella</taxon>
    </lineage>
</organism>
<gene>
    <name evidence="3" type="ORF">PGLA2088_LOCUS12741</name>
</gene>
<evidence type="ECO:0000313" key="4">
    <source>
        <dbReference type="Proteomes" id="UP000626109"/>
    </source>
</evidence>
<evidence type="ECO:0000256" key="1">
    <source>
        <dbReference type="SAM" id="MobiDB-lite"/>
    </source>
</evidence>
<sequence>LADFDMNELEGVDGTWSNSHSSNTWEWNEPEPTSYYYVIRIMLVSFGLMFPVLIMNILISVLSVWLDYAIQNVWLHFQQSRATMVLDYK</sequence>
<feature type="non-terminal residue" evidence="3">
    <location>
        <position position="89"/>
    </location>
</feature>